<feature type="transmembrane region" description="Helical" evidence="11">
    <location>
        <begin position="137"/>
        <end position="162"/>
    </location>
</feature>
<comment type="function">
    <text evidence="11">Key component of the proton channel; it plays a direct role in the translocation of protons across the membrane.</text>
</comment>
<evidence type="ECO:0000256" key="10">
    <source>
        <dbReference type="ARBA" id="ARBA00023310"/>
    </source>
</evidence>
<evidence type="ECO:0000256" key="2">
    <source>
        <dbReference type="ARBA" id="ARBA00006810"/>
    </source>
</evidence>
<evidence type="ECO:0000256" key="6">
    <source>
        <dbReference type="ARBA" id="ARBA00022781"/>
    </source>
</evidence>
<dbReference type="GO" id="GO:0005886">
    <property type="term" value="C:plasma membrane"/>
    <property type="evidence" value="ECO:0007669"/>
    <property type="project" value="UniProtKB-SubCell"/>
</dbReference>
<accession>A0A1F6FP81</accession>
<evidence type="ECO:0000256" key="1">
    <source>
        <dbReference type="ARBA" id="ARBA00004141"/>
    </source>
</evidence>
<dbReference type="PROSITE" id="PS00449">
    <property type="entry name" value="ATPASE_A"/>
    <property type="match status" value="1"/>
</dbReference>
<dbReference type="Proteomes" id="UP000179136">
    <property type="component" value="Unassembled WGS sequence"/>
</dbReference>
<dbReference type="AlphaFoldDB" id="A0A1F6FP81"/>
<dbReference type="InterPro" id="IPR000568">
    <property type="entry name" value="ATP_synth_F0_asu"/>
</dbReference>
<keyword evidence="5 11" id="KW-0812">Transmembrane</keyword>
<evidence type="ECO:0000256" key="11">
    <source>
        <dbReference type="HAMAP-Rule" id="MF_01393"/>
    </source>
</evidence>
<dbReference type="GO" id="GO:0042777">
    <property type="term" value="P:proton motive force-driven plasma membrane ATP synthesis"/>
    <property type="evidence" value="ECO:0007669"/>
    <property type="project" value="TreeGrafter"/>
</dbReference>
<dbReference type="EMBL" id="MFMW01000003">
    <property type="protein sequence ID" value="OGG87657.1"/>
    <property type="molecule type" value="Genomic_DNA"/>
</dbReference>
<keyword evidence="9 11" id="KW-0472">Membrane</keyword>
<keyword evidence="6 11" id="KW-0375">Hydrogen ion transport</keyword>
<dbReference type="InterPro" id="IPR045082">
    <property type="entry name" value="ATP_syn_F0_a_bact/chloroplast"/>
</dbReference>
<comment type="subcellular location">
    <subcellularLocation>
        <location evidence="11">Cell membrane</location>
        <topology evidence="11">Multi-pass membrane protein</topology>
    </subcellularLocation>
    <subcellularLocation>
        <location evidence="1">Membrane</location>
        <topology evidence="1">Multi-pass membrane protein</topology>
    </subcellularLocation>
</comment>
<comment type="similarity">
    <text evidence="2 11">Belongs to the ATPase A chain family.</text>
</comment>
<keyword evidence="10 11" id="KW-0066">ATP synthesis</keyword>
<comment type="caution">
    <text evidence="12">The sequence shown here is derived from an EMBL/GenBank/DDBJ whole genome shotgun (WGS) entry which is preliminary data.</text>
</comment>
<feature type="transmembrane region" description="Helical" evidence="11">
    <location>
        <begin position="213"/>
        <end position="234"/>
    </location>
</feature>
<dbReference type="STRING" id="1798561.A3B87_00975"/>
<reference evidence="12 13" key="1">
    <citation type="journal article" date="2016" name="Nat. Commun.">
        <title>Thousands of microbial genomes shed light on interconnected biogeochemical processes in an aquifer system.</title>
        <authorList>
            <person name="Anantharaman K."/>
            <person name="Brown C.T."/>
            <person name="Hug L.A."/>
            <person name="Sharon I."/>
            <person name="Castelle C.J."/>
            <person name="Probst A.J."/>
            <person name="Thomas B.C."/>
            <person name="Singh A."/>
            <person name="Wilkins M.J."/>
            <person name="Karaoz U."/>
            <person name="Brodie E.L."/>
            <person name="Williams K.H."/>
            <person name="Hubbard S.S."/>
            <person name="Banfield J.F."/>
        </authorList>
    </citation>
    <scope>NUCLEOTIDE SEQUENCE [LARGE SCALE GENOMIC DNA]</scope>
</reference>
<dbReference type="HAMAP" id="MF_01393">
    <property type="entry name" value="ATP_synth_a_bact"/>
    <property type="match status" value="1"/>
</dbReference>
<evidence type="ECO:0000313" key="12">
    <source>
        <dbReference type="EMBL" id="OGG87657.1"/>
    </source>
</evidence>
<feature type="transmembrane region" description="Helical" evidence="11">
    <location>
        <begin position="38"/>
        <end position="58"/>
    </location>
</feature>
<dbReference type="PANTHER" id="PTHR42823:SF3">
    <property type="entry name" value="ATP SYNTHASE SUBUNIT A, CHLOROPLASTIC"/>
    <property type="match status" value="1"/>
</dbReference>
<feature type="transmembrane region" description="Helical" evidence="11">
    <location>
        <begin position="241"/>
        <end position="264"/>
    </location>
</feature>
<proteinExistence type="inferred from homology"/>
<dbReference type="Gene3D" id="1.20.120.220">
    <property type="entry name" value="ATP synthase, F0 complex, subunit A"/>
    <property type="match status" value="1"/>
</dbReference>
<protein>
    <recommendedName>
        <fullName evidence="11">ATP synthase subunit a</fullName>
    </recommendedName>
    <alternativeName>
        <fullName evidence="11">ATP synthase F0 sector subunit a</fullName>
    </alternativeName>
    <alternativeName>
        <fullName evidence="11">F-ATPase subunit 6</fullName>
    </alternativeName>
</protein>
<evidence type="ECO:0000256" key="8">
    <source>
        <dbReference type="ARBA" id="ARBA00023065"/>
    </source>
</evidence>
<keyword evidence="11" id="KW-1003">Cell membrane</keyword>
<dbReference type="GO" id="GO:0046933">
    <property type="term" value="F:proton-transporting ATP synthase activity, rotational mechanism"/>
    <property type="evidence" value="ECO:0007669"/>
    <property type="project" value="UniProtKB-UniRule"/>
</dbReference>
<evidence type="ECO:0000256" key="4">
    <source>
        <dbReference type="ARBA" id="ARBA00022547"/>
    </source>
</evidence>
<dbReference type="SUPFAM" id="SSF81336">
    <property type="entry name" value="F1F0 ATP synthase subunit A"/>
    <property type="match status" value="1"/>
</dbReference>
<evidence type="ECO:0000256" key="3">
    <source>
        <dbReference type="ARBA" id="ARBA00022448"/>
    </source>
</evidence>
<dbReference type="PRINTS" id="PR00123">
    <property type="entry name" value="ATPASEA"/>
</dbReference>
<dbReference type="PANTHER" id="PTHR42823">
    <property type="entry name" value="ATP SYNTHASE SUBUNIT A, CHLOROPLASTIC"/>
    <property type="match status" value="1"/>
</dbReference>
<organism evidence="12 13">
    <name type="scientific">Candidatus Kuenenbacteria bacterium RIFCSPHIGHO2_02_FULL_39_13</name>
    <dbReference type="NCBI Taxonomy" id="1798561"/>
    <lineage>
        <taxon>Bacteria</taxon>
        <taxon>Candidatus Kueneniibacteriota</taxon>
    </lineage>
</organism>
<keyword evidence="3 11" id="KW-0813">Transport</keyword>
<keyword evidence="8 11" id="KW-0406">Ion transport</keyword>
<keyword evidence="4 11" id="KW-0138">CF(0)</keyword>
<name>A0A1F6FP81_9BACT</name>
<dbReference type="InterPro" id="IPR035908">
    <property type="entry name" value="F0_ATP_A_sf"/>
</dbReference>
<dbReference type="CDD" id="cd00310">
    <property type="entry name" value="ATP-synt_Fo_a_6"/>
    <property type="match status" value="1"/>
</dbReference>
<dbReference type="InterPro" id="IPR023011">
    <property type="entry name" value="ATP_synth_F0_asu_AS"/>
</dbReference>
<feature type="transmembrane region" description="Helical" evidence="11">
    <location>
        <begin position="93"/>
        <end position="117"/>
    </location>
</feature>
<evidence type="ECO:0000313" key="13">
    <source>
        <dbReference type="Proteomes" id="UP000179136"/>
    </source>
</evidence>
<sequence length="272" mass="29856">MAHQTTDNTVEQTGHNEHTLFAQPVFNVGNFHVTNSLLTSWLAVFLIIIIALAIKLKLKKVPGVFQAMIEKIVVGAFDMMDLVTNDRKKSEQVFPIIFSIFIFILINNWLGLVPGIGSITYNGVAMFRGGTADMNTTLALGIFSVLGANVFGVIVAGAWNYFNKFINLKALIEIPKKIIKEPAIVLINPINFFVGLIEIVAEIAKVASLSLRLFGNVFAGEVLVISITAMAAYLVPLPFMFLELIVGVIQALIFAILSLVYFTIASMEHESH</sequence>
<keyword evidence="7 11" id="KW-1133">Transmembrane helix</keyword>
<evidence type="ECO:0000256" key="9">
    <source>
        <dbReference type="ARBA" id="ARBA00023136"/>
    </source>
</evidence>
<gene>
    <name evidence="11" type="primary">atpB</name>
    <name evidence="12" type="ORF">A3B87_00975</name>
</gene>
<evidence type="ECO:0000256" key="5">
    <source>
        <dbReference type="ARBA" id="ARBA00022692"/>
    </source>
</evidence>
<dbReference type="GO" id="GO:0045259">
    <property type="term" value="C:proton-transporting ATP synthase complex"/>
    <property type="evidence" value="ECO:0007669"/>
    <property type="project" value="UniProtKB-KW"/>
</dbReference>
<dbReference type="Pfam" id="PF00119">
    <property type="entry name" value="ATP-synt_A"/>
    <property type="match status" value="1"/>
</dbReference>
<evidence type="ECO:0000256" key="7">
    <source>
        <dbReference type="ARBA" id="ARBA00022989"/>
    </source>
</evidence>